<feature type="transmembrane region" description="Helical" evidence="5">
    <location>
        <begin position="260"/>
        <end position="278"/>
    </location>
</feature>
<evidence type="ECO:0000256" key="2">
    <source>
        <dbReference type="ARBA" id="ARBA00022692"/>
    </source>
</evidence>
<feature type="transmembrane region" description="Helical" evidence="5">
    <location>
        <begin position="103"/>
        <end position="129"/>
    </location>
</feature>
<feature type="transmembrane region" description="Helical" evidence="5">
    <location>
        <begin position="175"/>
        <end position="193"/>
    </location>
</feature>
<accession>A0A929MSY8</accession>
<gene>
    <name evidence="7" type="ORF">HXK00_03335</name>
</gene>
<dbReference type="AlphaFoldDB" id="A0A929MSY8"/>
<keyword evidence="4 5" id="KW-0472">Membrane</keyword>
<dbReference type="GO" id="GO:0140359">
    <property type="term" value="F:ABC-type transporter activity"/>
    <property type="evidence" value="ECO:0007669"/>
    <property type="project" value="InterPro"/>
</dbReference>
<dbReference type="Proteomes" id="UP000757900">
    <property type="component" value="Unassembled WGS sequence"/>
</dbReference>
<proteinExistence type="predicted"/>
<evidence type="ECO:0000256" key="1">
    <source>
        <dbReference type="ARBA" id="ARBA00004141"/>
    </source>
</evidence>
<name>A0A929MSY8_ABIDE</name>
<dbReference type="InterPro" id="IPR051784">
    <property type="entry name" value="Nod_factor_ABC_transporter"/>
</dbReference>
<dbReference type="PANTHER" id="PTHR43229:SF2">
    <property type="entry name" value="NODULATION PROTEIN J"/>
    <property type="match status" value="1"/>
</dbReference>
<protein>
    <submittedName>
        <fullName evidence="7">ABC transporter permease</fullName>
    </submittedName>
</protein>
<reference evidence="7" key="1">
    <citation type="submission" date="2020-04" db="EMBL/GenBank/DDBJ databases">
        <title>Deep metagenomics examines the oral microbiome during advanced dental caries in children, revealing novel taxa and co-occurrences with host molecules.</title>
        <authorList>
            <person name="Baker J.L."/>
            <person name="Morton J.T."/>
            <person name="Dinis M."/>
            <person name="Alvarez R."/>
            <person name="Tran N.C."/>
            <person name="Knight R."/>
            <person name="Edlund A."/>
        </authorList>
    </citation>
    <scope>NUCLEOTIDE SEQUENCE</scope>
    <source>
        <strain evidence="7">JCVI_23_bin.16</strain>
    </source>
</reference>
<feature type="transmembrane region" description="Helical" evidence="5">
    <location>
        <begin position="141"/>
        <end position="163"/>
    </location>
</feature>
<comment type="subcellular location">
    <subcellularLocation>
        <location evidence="1">Membrane</location>
        <topology evidence="1">Multi-pass membrane protein</topology>
    </subcellularLocation>
</comment>
<organism evidence="7 8">
    <name type="scientific">Abiotrophia defectiva</name>
    <name type="common">Streptococcus defectivus</name>
    <dbReference type="NCBI Taxonomy" id="46125"/>
    <lineage>
        <taxon>Bacteria</taxon>
        <taxon>Bacillati</taxon>
        <taxon>Bacillota</taxon>
        <taxon>Bacilli</taxon>
        <taxon>Lactobacillales</taxon>
        <taxon>Aerococcaceae</taxon>
        <taxon>Abiotrophia</taxon>
    </lineage>
</organism>
<dbReference type="PANTHER" id="PTHR43229">
    <property type="entry name" value="NODULATION PROTEIN J"/>
    <property type="match status" value="1"/>
</dbReference>
<keyword evidence="3 5" id="KW-1133">Transmembrane helix</keyword>
<evidence type="ECO:0000256" key="3">
    <source>
        <dbReference type="ARBA" id="ARBA00022989"/>
    </source>
</evidence>
<dbReference type="GO" id="GO:0016020">
    <property type="term" value="C:membrane"/>
    <property type="evidence" value="ECO:0007669"/>
    <property type="project" value="UniProtKB-SubCell"/>
</dbReference>
<evidence type="ECO:0000256" key="5">
    <source>
        <dbReference type="SAM" id="Phobius"/>
    </source>
</evidence>
<evidence type="ECO:0000313" key="7">
    <source>
        <dbReference type="EMBL" id="MBF0934664.1"/>
    </source>
</evidence>
<dbReference type="Pfam" id="PF12698">
    <property type="entry name" value="ABC2_membrane_3"/>
    <property type="match status" value="1"/>
</dbReference>
<feature type="transmembrane region" description="Helical" evidence="5">
    <location>
        <begin position="20"/>
        <end position="37"/>
    </location>
</feature>
<evidence type="ECO:0000256" key="4">
    <source>
        <dbReference type="ARBA" id="ARBA00023136"/>
    </source>
</evidence>
<sequence>MLHFTLRCLRLYFIQKSRVFFSLLGALITFILYLAFLKDNMASSWPQLPGVNTFLDYWLLGGILAIVGATTSAAGLSQMVADKEKGVLADFLLTDLSYNQMQFGYFLASALISLIMQVLSLVLLFTYYALTAGMTLSGLQLLQLLGAMVLSALVWTSFNVLLFGFVRSLTSFGHVMLLLSTSLGFFAGVYLPLGLLPQASRWVIQVTPAPYFSSLFRHILLAPTQAAMTQQVPDFMLQQILRHTGVGLDVGFLTSASQEVLILLGFGLLFLILMPILGKFSRKLALHSL</sequence>
<feature type="domain" description="ABC-2 type transporter transmembrane" evidence="6">
    <location>
        <begin position="52"/>
        <end position="273"/>
    </location>
</feature>
<evidence type="ECO:0000259" key="6">
    <source>
        <dbReference type="Pfam" id="PF12698"/>
    </source>
</evidence>
<evidence type="ECO:0000313" key="8">
    <source>
        <dbReference type="Proteomes" id="UP000757900"/>
    </source>
</evidence>
<dbReference type="EMBL" id="JABZFV010000049">
    <property type="protein sequence ID" value="MBF0934664.1"/>
    <property type="molecule type" value="Genomic_DNA"/>
</dbReference>
<feature type="transmembrane region" description="Helical" evidence="5">
    <location>
        <begin position="57"/>
        <end position="76"/>
    </location>
</feature>
<dbReference type="InterPro" id="IPR013525">
    <property type="entry name" value="ABC2_TM"/>
</dbReference>
<comment type="caution">
    <text evidence="7">The sequence shown here is derived from an EMBL/GenBank/DDBJ whole genome shotgun (WGS) entry which is preliminary data.</text>
</comment>
<keyword evidence="2 5" id="KW-0812">Transmembrane</keyword>